<proteinExistence type="predicted"/>
<evidence type="ECO:0000313" key="1">
    <source>
        <dbReference type="EMBL" id="KAI6093176.1"/>
    </source>
</evidence>
<name>A0ACC0DL35_9PEZI</name>
<comment type="caution">
    <text evidence="1">The sequence shown here is derived from an EMBL/GenBank/DDBJ whole genome shotgun (WGS) entry which is preliminary data.</text>
</comment>
<reference evidence="1 2" key="1">
    <citation type="journal article" date="2022" name="New Phytol.">
        <title>Ecological generalism drives hyperdiversity of secondary metabolite gene clusters in xylarialean endophytes.</title>
        <authorList>
            <person name="Franco M.E.E."/>
            <person name="Wisecaver J.H."/>
            <person name="Arnold A.E."/>
            <person name="Ju Y.M."/>
            <person name="Slot J.C."/>
            <person name="Ahrendt S."/>
            <person name="Moore L.P."/>
            <person name="Eastman K.E."/>
            <person name="Scott K."/>
            <person name="Konkel Z."/>
            <person name="Mondo S.J."/>
            <person name="Kuo A."/>
            <person name="Hayes R.D."/>
            <person name="Haridas S."/>
            <person name="Andreopoulos B."/>
            <person name="Riley R."/>
            <person name="LaButti K."/>
            <person name="Pangilinan J."/>
            <person name="Lipzen A."/>
            <person name="Amirebrahimi M."/>
            <person name="Yan J."/>
            <person name="Adam C."/>
            <person name="Keymanesh K."/>
            <person name="Ng V."/>
            <person name="Louie K."/>
            <person name="Northen T."/>
            <person name="Drula E."/>
            <person name="Henrissat B."/>
            <person name="Hsieh H.M."/>
            <person name="Youens-Clark K."/>
            <person name="Lutzoni F."/>
            <person name="Miadlikowska J."/>
            <person name="Eastwood D.C."/>
            <person name="Hamelin R.C."/>
            <person name="Grigoriev I.V."/>
            <person name="U'Ren J.M."/>
        </authorList>
    </citation>
    <scope>NUCLEOTIDE SEQUENCE [LARGE SCALE GENOMIC DNA]</scope>
    <source>
        <strain evidence="1 2">ER1909</strain>
    </source>
</reference>
<accession>A0ACC0DL35</accession>
<protein>
    <submittedName>
        <fullName evidence="1">Uncharacterized protein</fullName>
    </submittedName>
</protein>
<keyword evidence="2" id="KW-1185">Reference proteome</keyword>
<dbReference type="Proteomes" id="UP001497680">
    <property type="component" value="Unassembled WGS sequence"/>
</dbReference>
<gene>
    <name evidence="1" type="ORF">F4821DRAFT_222329</name>
</gene>
<evidence type="ECO:0000313" key="2">
    <source>
        <dbReference type="Proteomes" id="UP001497680"/>
    </source>
</evidence>
<sequence>MSPGIQSLGGSDGIPSRLPTVEESGGPLARLGDVIQLFDTKTAELADDAEQKEYLACPFWKHNPARYKHVKNVCTMGKGFKDLGKLTEHIKRVHCLRFGCENCRTRFTKSKVEEIDEEKRKHVERCKKPKVKLTDSDPEWMNETQDEEYRHLNFQRVKGHPDQCYLKICRALWGDSQNAIAGPYHTPGFQLAVLRWEFVTALQQLPVQRNAEAWQETTSAAPNLLNQHVDPTLLSQLSQLGGHEPFYRGQHRKDSGVYSWDHTSDNQPNYMKPLLPSDFSFDREPARDSPALAQAESNFAGAWMTGPDDMSPSNLDMVVDNDEDIETLTGTVMA</sequence>
<organism evidence="1 2">
    <name type="scientific">Hypoxylon rubiginosum</name>
    <dbReference type="NCBI Taxonomy" id="110542"/>
    <lineage>
        <taxon>Eukaryota</taxon>
        <taxon>Fungi</taxon>
        <taxon>Dikarya</taxon>
        <taxon>Ascomycota</taxon>
        <taxon>Pezizomycotina</taxon>
        <taxon>Sordariomycetes</taxon>
        <taxon>Xylariomycetidae</taxon>
        <taxon>Xylariales</taxon>
        <taxon>Hypoxylaceae</taxon>
        <taxon>Hypoxylon</taxon>
    </lineage>
</organism>
<dbReference type="EMBL" id="MU394281">
    <property type="protein sequence ID" value="KAI6093176.1"/>
    <property type="molecule type" value="Genomic_DNA"/>
</dbReference>